<feature type="compositionally biased region" description="Low complexity" evidence="8">
    <location>
        <begin position="521"/>
        <end position="538"/>
    </location>
</feature>
<dbReference type="GO" id="GO:0016579">
    <property type="term" value="P:protein deubiquitination"/>
    <property type="evidence" value="ECO:0007669"/>
    <property type="project" value="InterPro"/>
</dbReference>
<dbReference type="InterPro" id="IPR038765">
    <property type="entry name" value="Papain-like_cys_pep_sf"/>
</dbReference>
<feature type="region of interest" description="Disordered" evidence="8">
    <location>
        <begin position="511"/>
        <end position="541"/>
    </location>
</feature>
<feature type="compositionally biased region" description="Low complexity" evidence="8">
    <location>
        <begin position="798"/>
        <end position="809"/>
    </location>
</feature>
<dbReference type="PANTHER" id="PTHR21646">
    <property type="entry name" value="UBIQUITIN CARBOXYL-TERMINAL HYDROLASE"/>
    <property type="match status" value="1"/>
</dbReference>
<proteinExistence type="inferred from homology"/>
<dbReference type="Pfam" id="PF00443">
    <property type="entry name" value="UCH"/>
    <property type="match status" value="1"/>
</dbReference>
<organism evidence="10 11">
    <name type="scientific">Tetradesmus obliquus</name>
    <name type="common">Green alga</name>
    <name type="synonym">Acutodesmus obliquus</name>
    <dbReference type="NCBI Taxonomy" id="3088"/>
    <lineage>
        <taxon>Eukaryota</taxon>
        <taxon>Viridiplantae</taxon>
        <taxon>Chlorophyta</taxon>
        <taxon>core chlorophytes</taxon>
        <taxon>Chlorophyceae</taxon>
        <taxon>CS clade</taxon>
        <taxon>Sphaeropleales</taxon>
        <taxon>Scenedesmaceae</taxon>
        <taxon>Tetradesmus</taxon>
    </lineage>
</organism>
<keyword evidence="11" id="KW-1185">Reference proteome</keyword>
<feature type="compositionally biased region" description="Low complexity" evidence="8">
    <location>
        <begin position="948"/>
        <end position="962"/>
    </location>
</feature>
<evidence type="ECO:0000256" key="4">
    <source>
        <dbReference type="ARBA" id="ARBA00022670"/>
    </source>
</evidence>
<dbReference type="GO" id="GO:0004843">
    <property type="term" value="F:cysteine-type deubiquitinase activity"/>
    <property type="evidence" value="ECO:0007669"/>
    <property type="project" value="UniProtKB-EC"/>
</dbReference>
<feature type="region of interest" description="Disordered" evidence="8">
    <location>
        <begin position="1"/>
        <end position="255"/>
    </location>
</feature>
<evidence type="ECO:0000256" key="5">
    <source>
        <dbReference type="ARBA" id="ARBA00022786"/>
    </source>
</evidence>
<dbReference type="InterPro" id="IPR050185">
    <property type="entry name" value="Ub_carboxyl-term_hydrolase"/>
</dbReference>
<feature type="domain" description="USP" evidence="9">
    <location>
        <begin position="1043"/>
        <end position="1437"/>
    </location>
</feature>
<evidence type="ECO:0000256" key="8">
    <source>
        <dbReference type="SAM" id="MobiDB-lite"/>
    </source>
</evidence>
<feature type="compositionally biased region" description="Polar residues" evidence="8">
    <location>
        <begin position="127"/>
        <end position="147"/>
    </location>
</feature>
<dbReference type="EC" id="3.4.19.12" evidence="3"/>
<feature type="compositionally biased region" description="Low complexity" evidence="8">
    <location>
        <begin position="672"/>
        <end position="681"/>
    </location>
</feature>
<dbReference type="InterPro" id="IPR001394">
    <property type="entry name" value="Peptidase_C19_UCH"/>
</dbReference>
<dbReference type="InterPro" id="IPR018200">
    <property type="entry name" value="USP_CS"/>
</dbReference>
<feature type="compositionally biased region" description="Low complexity" evidence="8">
    <location>
        <begin position="236"/>
        <end position="255"/>
    </location>
</feature>
<evidence type="ECO:0000259" key="9">
    <source>
        <dbReference type="PROSITE" id="PS50235"/>
    </source>
</evidence>
<dbReference type="GO" id="GO:0006508">
    <property type="term" value="P:proteolysis"/>
    <property type="evidence" value="ECO:0007669"/>
    <property type="project" value="UniProtKB-KW"/>
</dbReference>
<gene>
    <name evidence="10" type="ORF">BQ4739_LOCUS5079</name>
</gene>
<evidence type="ECO:0000256" key="6">
    <source>
        <dbReference type="ARBA" id="ARBA00022801"/>
    </source>
</evidence>
<dbReference type="InterPro" id="IPR028889">
    <property type="entry name" value="USP"/>
</dbReference>
<evidence type="ECO:0000256" key="7">
    <source>
        <dbReference type="ARBA" id="ARBA00022807"/>
    </source>
</evidence>
<accession>A0A383VIT0</accession>
<comment type="similarity">
    <text evidence="2">Belongs to the peptidase C19 family.</text>
</comment>
<comment type="catalytic activity">
    <reaction evidence="1">
        <text>Thiol-dependent hydrolysis of ester, thioester, amide, peptide and isopeptide bonds formed by the C-terminal Gly of ubiquitin (a 76-residue protein attached to proteins as an intracellular targeting signal).</text>
        <dbReference type="EC" id="3.4.19.12"/>
    </reaction>
</comment>
<name>A0A383VIT0_TETOB</name>
<dbReference type="STRING" id="3088.A0A383VIT0"/>
<keyword evidence="5" id="KW-0833">Ubl conjugation pathway</keyword>
<feature type="compositionally biased region" description="Low complexity" evidence="8">
    <location>
        <begin position="778"/>
        <end position="791"/>
    </location>
</feature>
<keyword evidence="7" id="KW-0788">Thiol protease</keyword>
<evidence type="ECO:0000313" key="11">
    <source>
        <dbReference type="Proteomes" id="UP000256970"/>
    </source>
</evidence>
<feature type="region of interest" description="Disordered" evidence="8">
    <location>
        <begin position="941"/>
        <end position="1008"/>
    </location>
</feature>
<feature type="region of interest" description="Disordered" evidence="8">
    <location>
        <begin position="778"/>
        <end position="836"/>
    </location>
</feature>
<feature type="compositionally biased region" description="Low complexity" evidence="8">
    <location>
        <begin position="699"/>
        <end position="712"/>
    </location>
</feature>
<dbReference type="Proteomes" id="UP000256970">
    <property type="component" value="Unassembled WGS sequence"/>
</dbReference>
<keyword evidence="6" id="KW-0378">Hydrolase</keyword>
<reference evidence="10 11" key="1">
    <citation type="submission" date="2016-10" db="EMBL/GenBank/DDBJ databases">
        <authorList>
            <person name="Cai Z."/>
        </authorList>
    </citation>
    <scope>NUCLEOTIDE SEQUENCE [LARGE SCALE GENOMIC DNA]</scope>
</reference>
<feature type="compositionally biased region" description="Low complexity" evidence="8">
    <location>
        <begin position="410"/>
        <end position="428"/>
    </location>
</feature>
<dbReference type="PANTHER" id="PTHR21646:SF24">
    <property type="entry name" value="UBIQUITIN CARBOXYL-TERMINAL HYDROLASE"/>
    <property type="match status" value="1"/>
</dbReference>
<dbReference type="PROSITE" id="PS00973">
    <property type="entry name" value="USP_2"/>
    <property type="match status" value="1"/>
</dbReference>
<evidence type="ECO:0000313" key="10">
    <source>
        <dbReference type="EMBL" id="SZX64574.1"/>
    </source>
</evidence>
<sequence>MLSSKSSGPQPYSAQATVHNTNQHTSASDGHDPASQRRSSTAGGALQHAPRRISSDGSGHYGKAALQCAGPLSRAPAPGGAYTSRVAKQAGAPADEAVKASSSPAAPRHFRSAVFSASQKLAAAATPSVTSSGAAMPSSSKGRSLSTPRRGGSVTAVPGRPRIVQPGSSSSSSIAAKRLTSQGPLASALAGQKQAGSTRSSTSARTTASARDSGASPGDSSSFSTTRGSANRTPGSSAAAAASAQRSSSRPIGAADSGFDAAAEAATAAQPIRTRVALEALLQLKKQRHQQQQQVLEKDTLGIAEPLTKPASAVTAAHLGAPSSSSLVGAYSRPAGAYASAVAGGGAGLGPSRDGPASSGGGGTYLDRMSAANTTLLQQQQVAAAAAAAVAAAGGVTDRAPPRRADGGSAWPAGAQPQDAAAAPPAGAVRQRVGAGSNYASPLLHNHPTYGSAGAAAGSTQYDRPLYRPELYAAADAGLSGSSAATAALLQRNQAQLQQQLQDRLGRLQLQRGSTAGPSDPQQQQQQQQYHAQQPLQPSAVAERVRERIGMASMSSSSSSSNQVHAVQAAAPSVAGGRRFAHSGSLMDTQLPPVQALGTTPVRAPHPLYTLSPQQAQQVVQPQQQQQWMYEASNVGSAAGYNSYSAAATAGTQQRFSDIGTAAGAGDELGRRSSSSAGSASNVYANPYRPPEQLGGSGAATSSNTASGCSAAEPSAAGTGRFDIPCAPRDSDGVACSAGPATAATAAAMYRSSRYSSAGSQTAPSSCFAVASQQEQQQVQMQPQQSQQQQQAASMNRTDSTASSTALASRQPSFLIGTRPMSDDADDANPELSPDAAAVCGHNRGFGDYSQGEDFASAQQRAASQFLHCQLVASRSNSASVEPGQALLQQGQQQQQHQHQHQQVAAASAAVACAAVATKGVVSNPGGGMVEAVEYAASDDSSDVTEMSTSLEHSIASSSSGSDSEDCAAPGISHAVRRRLLGGPGGLSSSISISTEGRRSSCGSGRELETACGSPAAAAGSGARQLLSSSSRGRPGQLPVGCMGLNNLGNTCFMNSILQCLNCLPELVAALLGPCVAACMPQEDARCTAQHAGSIRWRPKASVGPALCELLAEMWSQQAAGDAAASAAAAAARRRGCAVSPRRFLEAVSAADERWGDGCQQDSQEFLHSLLEQLQSECNRVQGKPQYRELSSHGSVLQQAAEAAGYAHSWHDSLVDDLFGGQLQSTITCSACGAQSHCFDPFLDLSVPLPRGKAQVSLQDCLSAFVEQEVLTGSEAVKCGSCKRTCDATKRLQIFQCPRLLVLTLKRFNSGSSSRGGGAGGWAAGSGGWFGFSPYSKNQTPVKLDAQHALDLSPYCNQQALQAAVDGAGTGRGCSAPKYQLLAVSEHSGCLGGGHYTAQGRSVADGRWYDFNDASVTPDSHPSGSSSSAYVLFFRLVA</sequence>
<feature type="region of interest" description="Disordered" evidence="8">
    <location>
        <begin position="882"/>
        <end position="901"/>
    </location>
</feature>
<evidence type="ECO:0000256" key="3">
    <source>
        <dbReference type="ARBA" id="ARBA00012759"/>
    </source>
</evidence>
<feature type="region of interest" description="Disordered" evidence="8">
    <location>
        <begin position="395"/>
        <end position="429"/>
    </location>
</feature>
<protein>
    <recommendedName>
        <fullName evidence="3">ubiquitinyl hydrolase 1</fullName>
        <ecNumber evidence="3">3.4.19.12</ecNumber>
    </recommendedName>
</protein>
<dbReference type="PROSITE" id="PS50235">
    <property type="entry name" value="USP_3"/>
    <property type="match status" value="1"/>
</dbReference>
<feature type="region of interest" description="Disordered" evidence="8">
    <location>
        <begin position="551"/>
        <end position="570"/>
    </location>
</feature>
<feature type="region of interest" description="Disordered" evidence="8">
    <location>
        <begin position="667"/>
        <end position="714"/>
    </location>
</feature>
<dbReference type="SUPFAM" id="SSF54001">
    <property type="entry name" value="Cysteine proteinases"/>
    <property type="match status" value="1"/>
</dbReference>
<evidence type="ECO:0000256" key="1">
    <source>
        <dbReference type="ARBA" id="ARBA00000707"/>
    </source>
</evidence>
<feature type="compositionally biased region" description="Low complexity" evidence="8">
    <location>
        <begin position="195"/>
        <end position="227"/>
    </location>
</feature>
<dbReference type="EMBL" id="FNXT01000417">
    <property type="protein sequence ID" value="SZX64574.1"/>
    <property type="molecule type" value="Genomic_DNA"/>
</dbReference>
<evidence type="ECO:0000256" key="2">
    <source>
        <dbReference type="ARBA" id="ARBA00009085"/>
    </source>
</evidence>
<dbReference type="Gene3D" id="3.90.70.10">
    <property type="entry name" value="Cysteine proteinases"/>
    <property type="match status" value="1"/>
</dbReference>
<feature type="compositionally biased region" description="Polar residues" evidence="8">
    <location>
        <begin position="1"/>
        <end position="28"/>
    </location>
</feature>
<feature type="compositionally biased region" description="Low complexity" evidence="8">
    <location>
        <begin position="885"/>
        <end position="901"/>
    </location>
</feature>
<dbReference type="PROSITE" id="PS00972">
    <property type="entry name" value="USP_1"/>
    <property type="match status" value="1"/>
</dbReference>
<keyword evidence="4" id="KW-0645">Protease</keyword>